<gene>
    <name evidence="2" type="ORF">BKA16_002945</name>
</gene>
<sequence>MTTPTRRPQLNKVPEVTVYFWIIKILATTVGETCADYLNMTLGWGLTNTTYVMAALLLAALAIQFGVRRYVPWVYWLAVTTISVVGTLITDNLTDHLGVPLQTTTTVFAVALVAVFGVWFACERTLSIHTIHTARREAFYWLAILVTFALGTAAGDLIAEQFALGYRTSMLLFAAVIALIAVAHRVVGLDAVVAFWAAYVMTRPLGASIGDLLSAPRADGGVGLGATWTSVVFLAGIIGLVAYLTVTRKDVTPSAVAA</sequence>
<evidence type="ECO:0000256" key="1">
    <source>
        <dbReference type="SAM" id="Phobius"/>
    </source>
</evidence>
<dbReference type="Proteomes" id="UP000551501">
    <property type="component" value="Unassembled WGS sequence"/>
</dbReference>
<reference evidence="2 3" key="1">
    <citation type="submission" date="2020-08" db="EMBL/GenBank/DDBJ databases">
        <title>Sequencing the genomes of 1000 actinobacteria strains.</title>
        <authorList>
            <person name="Klenk H.-P."/>
        </authorList>
    </citation>
    <scope>NUCLEOTIDE SEQUENCE [LARGE SCALE GENOMIC DNA]</scope>
    <source>
        <strain evidence="2 3">DSM 45298</strain>
    </source>
</reference>
<dbReference type="RefSeq" id="WP_183371377.1">
    <property type="nucleotide sequence ID" value="NZ_BAABHL010000120.1"/>
</dbReference>
<proteinExistence type="predicted"/>
<feature type="transmembrane region" description="Helical" evidence="1">
    <location>
        <begin position="171"/>
        <end position="201"/>
    </location>
</feature>
<dbReference type="AlphaFoldDB" id="A0A840F1P6"/>
<accession>A0A840F1P6</accession>
<feature type="transmembrane region" description="Helical" evidence="1">
    <location>
        <begin position="139"/>
        <end position="159"/>
    </location>
</feature>
<feature type="transmembrane region" description="Helical" evidence="1">
    <location>
        <begin position="97"/>
        <end position="119"/>
    </location>
</feature>
<keyword evidence="3" id="KW-1185">Reference proteome</keyword>
<keyword evidence="1" id="KW-0472">Membrane</keyword>
<keyword evidence="1" id="KW-0812">Transmembrane</keyword>
<keyword evidence="1" id="KW-1133">Transmembrane helix</keyword>
<dbReference type="InterPro" id="IPR007136">
    <property type="entry name" value="DUF347"/>
</dbReference>
<dbReference type="EMBL" id="JACIFP010000001">
    <property type="protein sequence ID" value="MBB4136393.1"/>
    <property type="molecule type" value="Genomic_DNA"/>
</dbReference>
<protein>
    <submittedName>
        <fullName evidence="2">Putative membrane-anchored protein</fullName>
    </submittedName>
</protein>
<comment type="caution">
    <text evidence="2">The sequence shown here is derived from an EMBL/GenBank/DDBJ whole genome shotgun (WGS) entry which is preliminary data.</text>
</comment>
<feature type="transmembrane region" description="Helical" evidence="1">
    <location>
        <begin position="221"/>
        <end position="244"/>
    </location>
</feature>
<dbReference type="Pfam" id="PF03988">
    <property type="entry name" value="DUF347"/>
    <property type="match status" value="4"/>
</dbReference>
<name>A0A840F1P6_9ACTN</name>
<feature type="transmembrane region" description="Helical" evidence="1">
    <location>
        <begin position="50"/>
        <end position="67"/>
    </location>
</feature>
<feature type="transmembrane region" description="Helical" evidence="1">
    <location>
        <begin position="73"/>
        <end position="90"/>
    </location>
</feature>
<evidence type="ECO:0000313" key="2">
    <source>
        <dbReference type="EMBL" id="MBB4136393.1"/>
    </source>
</evidence>
<organism evidence="2 3">
    <name type="scientific">Gordonia humi</name>
    <dbReference type="NCBI Taxonomy" id="686429"/>
    <lineage>
        <taxon>Bacteria</taxon>
        <taxon>Bacillati</taxon>
        <taxon>Actinomycetota</taxon>
        <taxon>Actinomycetes</taxon>
        <taxon>Mycobacteriales</taxon>
        <taxon>Gordoniaceae</taxon>
        <taxon>Gordonia</taxon>
    </lineage>
</organism>
<feature type="transmembrane region" description="Helical" evidence="1">
    <location>
        <begin position="18"/>
        <end position="38"/>
    </location>
</feature>
<evidence type="ECO:0000313" key="3">
    <source>
        <dbReference type="Proteomes" id="UP000551501"/>
    </source>
</evidence>